<feature type="compositionally biased region" description="Gly residues" evidence="1">
    <location>
        <begin position="332"/>
        <end position="351"/>
    </location>
</feature>
<dbReference type="InterPro" id="IPR019481">
    <property type="entry name" value="TFIIIC_triple_barrel"/>
</dbReference>
<evidence type="ECO:0000256" key="1">
    <source>
        <dbReference type="SAM" id="MobiDB-lite"/>
    </source>
</evidence>
<evidence type="ECO:0000313" key="4">
    <source>
        <dbReference type="Proteomes" id="UP000830671"/>
    </source>
</evidence>
<gene>
    <name evidence="3" type="ORF">CLUP02_10441</name>
</gene>
<sequence length="420" mass="46345">MSSGESTERDVFKSDFNWSIPTRNRRENMAANEPTSSVAPVIAATAPADEPPKEASKKTDGGDDSDWEYEYSTTETETYYLTVDLSIPQLLRRKRNMPVSGRGGYHYKHWAGPTTRKPDEPKHHRIMSEDDQNDDEPADEPEDDEEIEQGQADPIVDSYDADFESEQAAEIQILDLHSDKPMFAYKGKIFEGQWTRNLGTEVIFAEHEHEDPIPALRHLPGGVDMLAASWSRINTTEKRLEPKHEAAAKDDPLKDIRRQHGIHIPITADKTGERKRQTRFLENLMALKVKRGEKDEVTVYAHAAPKPTDIGSNSRRKRRKPLPDGPKKRASRGGGGGVRGRGGSSALGTGGSERNERQGSSVAEAAATSRDGAALSTPTPTTWANLDGQGGRAEKGSGPKDDDEASDNDYEEDDDEDGGD</sequence>
<reference evidence="3" key="1">
    <citation type="journal article" date="2021" name="Mol. Plant Microbe Interact.">
        <title>Complete Genome Sequence of the Plant-Pathogenic Fungus Colletotrichum lupini.</title>
        <authorList>
            <person name="Baroncelli R."/>
            <person name="Pensec F."/>
            <person name="Da Lio D."/>
            <person name="Boufleur T."/>
            <person name="Vicente I."/>
            <person name="Sarrocco S."/>
            <person name="Picot A."/>
            <person name="Baraldi E."/>
            <person name="Sukno S."/>
            <person name="Thon M."/>
            <person name="Le Floch G."/>
        </authorList>
    </citation>
    <scope>NUCLEOTIDE SEQUENCE</scope>
    <source>
        <strain evidence="3">IMI 504893</strain>
    </source>
</reference>
<dbReference type="GeneID" id="73344427"/>
<feature type="compositionally biased region" description="Basic and acidic residues" evidence="1">
    <location>
        <begin position="116"/>
        <end position="128"/>
    </location>
</feature>
<evidence type="ECO:0000259" key="2">
    <source>
        <dbReference type="Pfam" id="PF10419"/>
    </source>
</evidence>
<name>A0A9Q8SWX1_9PEZI</name>
<feature type="region of interest" description="Disordered" evidence="1">
    <location>
        <begin position="102"/>
        <end position="152"/>
    </location>
</feature>
<dbReference type="Proteomes" id="UP000830671">
    <property type="component" value="Chromosome 5"/>
</dbReference>
<feature type="region of interest" description="Disordered" evidence="1">
    <location>
        <begin position="298"/>
        <end position="420"/>
    </location>
</feature>
<dbReference type="KEGG" id="clup:CLUP02_10441"/>
<feature type="compositionally biased region" description="Acidic residues" evidence="1">
    <location>
        <begin position="401"/>
        <end position="420"/>
    </location>
</feature>
<organism evidence="3 4">
    <name type="scientific">Colletotrichum lupini</name>
    <dbReference type="NCBI Taxonomy" id="145971"/>
    <lineage>
        <taxon>Eukaryota</taxon>
        <taxon>Fungi</taxon>
        <taxon>Dikarya</taxon>
        <taxon>Ascomycota</taxon>
        <taxon>Pezizomycotina</taxon>
        <taxon>Sordariomycetes</taxon>
        <taxon>Hypocreomycetidae</taxon>
        <taxon>Glomerellales</taxon>
        <taxon>Glomerellaceae</taxon>
        <taxon>Colletotrichum</taxon>
        <taxon>Colletotrichum acutatum species complex</taxon>
    </lineage>
</organism>
<feature type="region of interest" description="Disordered" evidence="1">
    <location>
        <begin position="1"/>
        <end position="70"/>
    </location>
</feature>
<dbReference type="Gene3D" id="2.60.40.4370">
    <property type="match status" value="1"/>
</dbReference>
<feature type="compositionally biased region" description="Basic and acidic residues" evidence="1">
    <location>
        <begin position="1"/>
        <end position="13"/>
    </location>
</feature>
<proteinExistence type="predicted"/>
<dbReference type="EMBL" id="CP019477">
    <property type="protein sequence ID" value="UQC84945.1"/>
    <property type="molecule type" value="Genomic_DNA"/>
</dbReference>
<feature type="domain" description="Transcription factor TFIIIC triple barrel" evidence="2">
    <location>
        <begin position="74"/>
        <end position="240"/>
    </location>
</feature>
<dbReference type="AlphaFoldDB" id="A0A9Q8SWX1"/>
<feature type="compositionally biased region" description="Basic and acidic residues" evidence="1">
    <location>
        <begin position="50"/>
        <end position="61"/>
    </location>
</feature>
<protein>
    <recommendedName>
        <fullName evidence="2">Transcription factor TFIIIC triple barrel domain-containing protein</fullName>
    </recommendedName>
</protein>
<dbReference type="Pfam" id="PF10419">
    <property type="entry name" value="TFIIIC_sub6"/>
    <property type="match status" value="1"/>
</dbReference>
<feature type="compositionally biased region" description="Acidic residues" evidence="1">
    <location>
        <begin position="129"/>
        <end position="148"/>
    </location>
</feature>
<dbReference type="RefSeq" id="XP_049146562.1">
    <property type="nucleotide sequence ID" value="XM_049289417.1"/>
</dbReference>
<accession>A0A9Q8SWX1</accession>
<evidence type="ECO:0000313" key="3">
    <source>
        <dbReference type="EMBL" id="UQC84945.1"/>
    </source>
</evidence>
<keyword evidence="4" id="KW-1185">Reference proteome</keyword>